<dbReference type="GO" id="GO:0006465">
    <property type="term" value="P:signal peptide processing"/>
    <property type="evidence" value="ECO:0007669"/>
    <property type="project" value="InterPro"/>
</dbReference>
<evidence type="ECO:0000256" key="2">
    <source>
        <dbReference type="ARBA" id="ARBA00005245"/>
    </source>
</evidence>
<organism evidence="10 11">
    <name type="scientific">Hermanssonia centrifuga</name>
    <dbReference type="NCBI Taxonomy" id="98765"/>
    <lineage>
        <taxon>Eukaryota</taxon>
        <taxon>Fungi</taxon>
        <taxon>Dikarya</taxon>
        <taxon>Basidiomycota</taxon>
        <taxon>Agaricomycotina</taxon>
        <taxon>Agaricomycetes</taxon>
        <taxon>Polyporales</taxon>
        <taxon>Meruliaceae</taxon>
        <taxon>Hermanssonia</taxon>
    </lineage>
</organism>
<dbReference type="AlphaFoldDB" id="A0A2R6NPZ5"/>
<evidence type="ECO:0000256" key="3">
    <source>
        <dbReference type="ARBA" id="ARBA00017059"/>
    </source>
</evidence>
<evidence type="ECO:0000256" key="7">
    <source>
        <dbReference type="ARBA" id="ARBA00023136"/>
    </source>
</evidence>
<keyword evidence="7 9" id="KW-0472">Membrane</keyword>
<evidence type="ECO:0000256" key="1">
    <source>
        <dbReference type="ARBA" id="ARBA00004477"/>
    </source>
</evidence>
<accession>A0A2R6NPZ5</accession>
<evidence type="ECO:0000313" key="11">
    <source>
        <dbReference type="Proteomes" id="UP000186601"/>
    </source>
</evidence>
<name>A0A2R6NPZ5_9APHY</name>
<dbReference type="PANTHER" id="PTHR13202">
    <property type="entry name" value="MICROSOMAL SIGNAL PEPTIDASE 12 KDA SUBUNIT"/>
    <property type="match status" value="1"/>
</dbReference>
<evidence type="ECO:0000256" key="5">
    <source>
        <dbReference type="ARBA" id="ARBA00022824"/>
    </source>
</evidence>
<feature type="transmembrane region" description="Helical" evidence="9">
    <location>
        <begin position="27"/>
        <end position="46"/>
    </location>
</feature>
<sequence>MDALPESVQRLVEGKIDFEGQKRVDQITRVALVAITIVSFLVGFALQSLRATFGTFGSSTILLILVVVPQWPIYNHHPVTWLPVKEKEAKAK</sequence>
<dbReference type="GO" id="GO:0005787">
    <property type="term" value="C:signal peptidase complex"/>
    <property type="evidence" value="ECO:0007669"/>
    <property type="project" value="InterPro"/>
</dbReference>
<dbReference type="PANTHER" id="PTHR13202:SF0">
    <property type="entry name" value="SIGNAL PEPTIDASE COMPLEX SUBUNIT 1"/>
    <property type="match status" value="1"/>
</dbReference>
<comment type="caution">
    <text evidence="10">The sequence shown here is derived from an EMBL/GenBank/DDBJ whole genome shotgun (WGS) entry which is preliminary data.</text>
</comment>
<dbReference type="STRING" id="98765.A0A2R6NPZ5"/>
<dbReference type="GO" id="GO:0045047">
    <property type="term" value="P:protein targeting to ER"/>
    <property type="evidence" value="ECO:0007669"/>
    <property type="project" value="TreeGrafter"/>
</dbReference>
<comment type="similarity">
    <text evidence="2">Belongs to the SPCS1 family.</text>
</comment>
<gene>
    <name evidence="10" type="ORF">PHLCEN_2v9759</name>
</gene>
<reference evidence="10 11" key="1">
    <citation type="submission" date="2018-02" db="EMBL/GenBank/DDBJ databases">
        <title>Genome sequence of the basidiomycete white-rot fungus Phlebia centrifuga.</title>
        <authorList>
            <person name="Granchi Z."/>
            <person name="Peng M."/>
            <person name="de Vries R.P."/>
            <person name="Hilden K."/>
            <person name="Makela M.R."/>
            <person name="Grigoriev I."/>
            <person name="Riley R."/>
        </authorList>
    </citation>
    <scope>NUCLEOTIDE SEQUENCE [LARGE SCALE GENOMIC DNA]</scope>
    <source>
        <strain evidence="10 11">FBCC195</strain>
    </source>
</reference>
<comment type="function">
    <text evidence="8">Component of the signal peptidase complex (SPC) which catalyzes the cleavage of N-terminal signal sequences from nascent proteins as they are translocated into the lumen of the endoplasmic reticulum. Dispensable for SPC enzymatic activity.</text>
</comment>
<evidence type="ECO:0000256" key="4">
    <source>
        <dbReference type="ARBA" id="ARBA00022692"/>
    </source>
</evidence>
<dbReference type="InterPro" id="IPR009542">
    <property type="entry name" value="Spc1/SPCS1"/>
</dbReference>
<keyword evidence="4 9" id="KW-0812">Transmembrane</keyword>
<evidence type="ECO:0000313" key="10">
    <source>
        <dbReference type="EMBL" id="PSR74582.1"/>
    </source>
</evidence>
<keyword evidence="6 9" id="KW-1133">Transmembrane helix</keyword>
<keyword evidence="11" id="KW-1185">Reference proteome</keyword>
<proteinExistence type="inferred from homology"/>
<evidence type="ECO:0000256" key="8">
    <source>
        <dbReference type="ARBA" id="ARBA00045204"/>
    </source>
</evidence>
<dbReference type="EMBL" id="MLYV02000976">
    <property type="protein sequence ID" value="PSR74582.1"/>
    <property type="molecule type" value="Genomic_DNA"/>
</dbReference>
<dbReference type="Pfam" id="PF06645">
    <property type="entry name" value="SPC12"/>
    <property type="match status" value="1"/>
</dbReference>
<keyword evidence="5" id="KW-0256">Endoplasmic reticulum</keyword>
<dbReference type="OrthoDB" id="263893at2759"/>
<evidence type="ECO:0000256" key="9">
    <source>
        <dbReference type="SAM" id="Phobius"/>
    </source>
</evidence>
<dbReference type="Proteomes" id="UP000186601">
    <property type="component" value="Unassembled WGS sequence"/>
</dbReference>
<feature type="transmembrane region" description="Helical" evidence="9">
    <location>
        <begin position="53"/>
        <end position="73"/>
    </location>
</feature>
<protein>
    <recommendedName>
        <fullName evidence="3">Signal peptidase complex subunit 1</fullName>
    </recommendedName>
</protein>
<comment type="subcellular location">
    <subcellularLocation>
        <location evidence="1">Endoplasmic reticulum membrane</location>
        <topology evidence="1">Multi-pass membrane protein</topology>
    </subcellularLocation>
</comment>
<evidence type="ECO:0000256" key="6">
    <source>
        <dbReference type="ARBA" id="ARBA00022989"/>
    </source>
</evidence>